<comment type="caution">
    <text evidence="2">The sequence shown here is derived from an EMBL/GenBank/DDBJ whole genome shotgun (WGS) entry which is preliminary data.</text>
</comment>
<name>A0A117I706_9MYCO</name>
<feature type="region of interest" description="Disordered" evidence="1">
    <location>
        <begin position="181"/>
        <end position="209"/>
    </location>
</feature>
<reference evidence="3" key="1">
    <citation type="journal article" date="2016" name="Genome Announc.">
        <title>Draft Genome Sequences of Five Rapidly Growing Mycobacterium Species, M. thermoresistibile, M. fortuitum subsp. acetamidolyticum, M. canariasense, M. brisbanense, and M. novocastrense.</title>
        <authorList>
            <person name="Katahira K."/>
            <person name="Ogura Y."/>
            <person name="Gotoh Y."/>
            <person name="Hayashi T."/>
        </authorList>
    </citation>
    <scope>NUCLEOTIDE SEQUENCE [LARGE SCALE GENOMIC DNA]</scope>
    <source>
        <strain evidence="3">JCM15654</strain>
    </source>
</reference>
<dbReference type="OrthoDB" id="4710763at2"/>
<dbReference type="RefSeq" id="WP_131805575.1">
    <property type="nucleotide sequence ID" value="NZ_BCSX01000044.1"/>
</dbReference>
<evidence type="ECO:0000313" key="2">
    <source>
        <dbReference type="EMBL" id="GAS90859.1"/>
    </source>
</evidence>
<gene>
    <name evidence="2" type="ORF">RMCB_4955</name>
</gene>
<dbReference type="STRING" id="146020.RMCB_4955"/>
<protein>
    <submittedName>
        <fullName evidence="2">Uncharacterized protein</fullName>
    </submittedName>
</protein>
<sequence length="299" mass="31953">MTETHQRSALPRAVLWLLVVFTLVVGAVTSVPITSADPTDEVCPGLAAAWASWNQRADAHNAAPHTFSPSQQAQFDAYNAEKRQLEAERDALNSRQAACDSAANALVPQTPGGPPVKTQAPPTKRAALVKAINDIPSGWQPPARIPGQRATVPNESPVRPIYDILRSGSPKSARELGDVLLQGQPRPKPGDPDPAYDGGTIQGKAGQPKVSADHIIPLSELVQMPGFTRLTPDQMYLLANTPMNLQWLSWRANQAKGSGAAADLLPKVTEAWAQSQQQLEDSTRAALIDIINKLNAANG</sequence>
<dbReference type="EMBL" id="BCSX01000044">
    <property type="protein sequence ID" value="GAS90859.1"/>
    <property type="molecule type" value="Genomic_DNA"/>
</dbReference>
<dbReference type="AlphaFoldDB" id="A0A117I706"/>
<accession>A0A117I706</accession>
<evidence type="ECO:0000256" key="1">
    <source>
        <dbReference type="SAM" id="MobiDB-lite"/>
    </source>
</evidence>
<feature type="region of interest" description="Disordered" evidence="1">
    <location>
        <begin position="138"/>
        <end position="164"/>
    </location>
</feature>
<dbReference type="Proteomes" id="UP000069620">
    <property type="component" value="Unassembled WGS sequence"/>
</dbReference>
<proteinExistence type="predicted"/>
<reference evidence="3" key="2">
    <citation type="submission" date="2016-02" db="EMBL/GenBank/DDBJ databases">
        <title>Draft genome sequence of five rapidly growing Mycobacterium species.</title>
        <authorList>
            <person name="Katahira K."/>
            <person name="Gotou Y."/>
            <person name="Iida K."/>
            <person name="Ogura Y."/>
            <person name="Hayashi T."/>
        </authorList>
    </citation>
    <scope>NUCLEOTIDE SEQUENCE [LARGE SCALE GENOMIC DNA]</scope>
    <source>
        <strain evidence="3">JCM15654</strain>
    </source>
</reference>
<keyword evidence="3" id="KW-1185">Reference proteome</keyword>
<evidence type="ECO:0000313" key="3">
    <source>
        <dbReference type="Proteomes" id="UP000069620"/>
    </source>
</evidence>
<organism evidence="2 3">
    <name type="scientific">Mycolicibacterium brisbanense</name>
    <dbReference type="NCBI Taxonomy" id="146020"/>
    <lineage>
        <taxon>Bacteria</taxon>
        <taxon>Bacillati</taxon>
        <taxon>Actinomycetota</taxon>
        <taxon>Actinomycetes</taxon>
        <taxon>Mycobacteriales</taxon>
        <taxon>Mycobacteriaceae</taxon>
        <taxon>Mycolicibacterium</taxon>
    </lineage>
</organism>